<feature type="compositionally biased region" description="Acidic residues" evidence="4">
    <location>
        <begin position="321"/>
        <end position="332"/>
    </location>
</feature>
<feature type="coiled-coil region" evidence="3">
    <location>
        <begin position="84"/>
        <end position="166"/>
    </location>
</feature>
<comment type="subcellular location">
    <subcellularLocation>
        <location evidence="1">Nucleus</location>
    </subcellularLocation>
</comment>
<organism evidence="5 6">
    <name type="scientific">Dioszegia hungarica</name>
    <dbReference type="NCBI Taxonomy" id="4972"/>
    <lineage>
        <taxon>Eukaryota</taxon>
        <taxon>Fungi</taxon>
        <taxon>Dikarya</taxon>
        <taxon>Basidiomycota</taxon>
        <taxon>Agaricomycotina</taxon>
        <taxon>Tremellomycetes</taxon>
        <taxon>Tremellales</taxon>
        <taxon>Bulleribasidiaceae</taxon>
        <taxon>Dioszegia</taxon>
    </lineage>
</organism>
<dbReference type="EMBL" id="JAKWFO010000005">
    <property type="protein sequence ID" value="KAI9637001.1"/>
    <property type="molecule type" value="Genomic_DNA"/>
</dbReference>
<evidence type="ECO:0000256" key="3">
    <source>
        <dbReference type="SAM" id="Coils"/>
    </source>
</evidence>
<evidence type="ECO:0000256" key="2">
    <source>
        <dbReference type="ARBA" id="ARBA00023242"/>
    </source>
</evidence>
<dbReference type="GO" id="GO:0000445">
    <property type="term" value="C:THO complex part of transcription export complex"/>
    <property type="evidence" value="ECO:0007669"/>
    <property type="project" value="InterPro"/>
</dbReference>
<keyword evidence="3" id="KW-0175">Coiled coil</keyword>
<dbReference type="Proteomes" id="UP001164286">
    <property type="component" value="Unassembled WGS sequence"/>
</dbReference>
<dbReference type="RefSeq" id="XP_052946778.1">
    <property type="nucleotide sequence ID" value="XM_053093569.1"/>
</dbReference>
<evidence type="ECO:0000256" key="1">
    <source>
        <dbReference type="ARBA" id="ARBA00004123"/>
    </source>
</evidence>
<name>A0AA38HDU2_9TREE</name>
<proteinExistence type="predicted"/>
<accession>A0AA38HDU2</accession>
<feature type="region of interest" description="Disordered" evidence="4">
    <location>
        <begin position="195"/>
        <end position="344"/>
    </location>
</feature>
<dbReference type="AlphaFoldDB" id="A0AA38HDU2"/>
<reference evidence="5" key="1">
    <citation type="journal article" date="2022" name="G3 (Bethesda)">
        <title>High quality genome of the basidiomycete yeast Dioszegia hungarica PDD-24b-2 isolated from cloud water.</title>
        <authorList>
            <person name="Jarrige D."/>
            <person name="Haridas S."/>
            <person name="Bleykasten-Grosshans C."/>
            <person name="Joly M."/>
            <person name="Nadalig T."/>
            <person name="Sancelme M."/>
            <person name="Vuilleumier S."/>
            <person name="Grigoriev I.V."/>
            <person name="Amato P."/>
            <person name="Bringel F."/>
        </authorList>
    </citation>
    <scope>NUCLEOTIDE SEQUENCE</scope>
    <source>
        <strain evidence="5">PDD-24b-2</strain>
    </source>
</reference>
<comment type="caution">
    <text evidence="5">The sequence shown here is derived from an EMBL/GenBank/DDBJ whole genome shotgun (WGS) entry which is preliminary data.</text>
</comment>
<keyword evidence="6" id="KW-1185">Reference proteome</keyword>
<gene>
    <name evidence="5" type="ORF">MKK02DRAFT_45711</name>
</gene>
<evidence type="ECO:0000313" key="6">
    <source>
        <dbReference type="Proteomes" id="UP001164286"/>
    </source>
</evidence>
<keyword evidence="2" id="KW-0539">Nucleus</keyword>
<feature type="compositionally biased region" description="Acidic residues" evidence="4">
    <location>
        <begin position="204"/>
        <end position="213"/>
    </location>
</feature>
<feature type="compositionally biased region" description="Low complexity" evidence="4">
    <location>
        <begin position="225"/>
        <end position="270"/>
    </location>
</feature>
<evidence type="ECO:0000256" key="4">
    <source>
        <dbReference type="SAM" id="MobiDB-lite"/>
    </source>
</evidence>
<protein>
    <submittedName>
        <fullName evidence="5">Uncharacterized protein</fullName>
    </submittedName>
</protein>
<feature type="compositionally biased region" description="Polar residues" evidence="4">
    <location>
        <begin position="296"/>
        <end position="316"/>
    </location>
</feature>
<evidence type="ECO:0000313" key="5">
    <source>
        <dbReference type="EMBL" id="KAI9637001.1"/>
    </source>
</evidence>
<dbReference type="Pfam" id="PF05615">
    <property type="entry name" value="THOC7"/>
    <property type="match status" value="1"/>
</dbReference>
<dbReference type="GeneID" id="77732774"/>
<dbReference type="InterPro" id="IPR008501">
    <property type="entry name" value="THOC7/Mft1"/>
</dbReference>
<sequence>MPAVLSDDALNRYRITHPDKELRTLLRRIYLLPGLAAATPTNDEGIMQGGTPEGGEVDAEMEREITRIEVLKWKASVERVMASAKNLGRQGERYRQRAEETSRQAEALEATLEDEKRLLASKLKERDHMIRCDAVYAKITARPKSKEELKEQIVTLQAQIEAHRTSHATYLDIVQRRIDAFSSITPIVDEVKAMELPVETSTDTTDEPMDVDDPMPASREPEPAAPASDSARLSGSALPFQPSSSASSSRSNAATPPSAPSARSASHALPTRPSRKSPVIPTAPSAVRGVAASGNRAASASLPQRPSGLRSSTTPGRNGLEEGEVEGEEGEVDDRKVNRGGRRR</sequence>
<dbReference type="GO" id="GO:0006397">
    <property type="term" value="P:mRNA processing"/>
    <property type="evidence" value="ECO:0007669"/>
    <property type="project" value="InterPro"/>
</dbReference>